<dbReference type="SUPFAM" id="SSF69848">
    <property type="entry name" value="LCCL domain"/>
    <property type="match status" value="2"/>
</dbReference>
<evidence type="ECO:0000313" key="2">
    <source>
        <dbReference type="EMBL" id="ELP54356.1"/>
    </source>
</evidence>
<dbReference type="InterPro" id="IPR004043">
    <property type="entry name" value="LCCL"/>
</dbReference>
<name>L7E650_MICAE</name>
<dbReference type="PATRIC" id="fig|1134457.3.peg.1966"/>
<dbReference type="Pfam" id="PF03815">
    <property type="entry name" value="LCCL"/>
    <property type="match status" value="2"/>
</dbReference>
<accession>L7E650</accession>
<evidence type="ECO:0000259" key="1">
    <source>
        <dbReference type="PROSITE" id="PS50820"/>
    </source>
</evidence>
<feature type="domain" description="LCCL" evidence="1">
    <location>
        <begin position="195"/>
        <end position="257"/>
    </location>
</feature>
<dbReference type="PANTHER" id="PTHR31331">
    <property type="entry name" value="LCCL DOMAIN PROTEIN (AFU_ORTHOLOGUE AFUA_5G08630)"/>
    <property type="match status" value="1"/>
</dbReference>
<comment type="caution">
    <text evidence="2">The sequence shown here is derived from an EMBL/GenBank/DDBJ whole genome shotgun (WGS) entry which is preliminary data.</text>
</comment>
<dbReference type="Gene3D" id="2.170.130.20">
    <property type="entry name" value="LCCL-like domain"/>
    <property type="match status" value="2"/>
</dbReference>
<dbReference type="AlphaFoldDB" id="L7E650"/>
<dbReference type="SMART" id="SM00603">
    <property type="entry name" value="LCCL"/>
    <property type="match status" value="2"/>
</dbReference>
<sequence length="261" mass="27921">MKKYLTRICGVVLVSIASGEYTDAGQLLINERSQIPLDPRYRVDSGSAQLASSQQITWNDNATNLRGRLDQDFTFICSSSGRVGSVWGTNTYTDDSSICSAAVHAGLITARDGGVVTIRIRPGEDSYAGTNRNGVRSSSYGSWSGSFIFLNSMGSPVSAEPVIPFLEWSDTATGLRGRLDQDFTFSCPSSGRVGSVWGTNTYTDDSSICSAAVHAGLITARDGGVVTIRIRPGEDSYAGTNRNGVRSSSYGSWSGSFIFLR</sequence>
<protein>
    <submittedName>
        <fullName evidence="2">LCCL domain protein</fullName>
    </submittedName>
</protein>
<dbReference type="EMBL" id="ANKQ01000002">
    <property type="protein sequence ID" value="ELP54356.1"/>
    <property type="molecule type" value="Genomic_DNA"/>
</dbReference>
<dbReference type="Proteomes" id="UP000010932">
    <property type="component" value="Unassembled WGS sequence"/>
</dbReference>
<dbReference type="InterPro" id="IPR036609">
    <property type="entry name" value="LCCL_sf"/>
</dbReference>
<reference evidence="2 3" key="1">
    <citation type="journal article" date="2013" name="Genome Announc.">
        <title>Whole-Genome Sequence of Microcystis aeruginosa TAIHU98, a Nontoxic Bloom-Forming Strain Isolated from Taihu Lake, China.</title>
        <authorList>
            <person name="Yang C."/>
            <person name="Zhang W."/>
            <person name="Ren M."/>
            <person name="Song L."/>
            <person name="Li T."/>
            <person name="Zhao J."/>
        </authorList>
    </citation>
    <scope>NUCLEOTIDE SEQUENCE [LARGE SCALE GENOMIC DNA]</scope>
    <source>
        <strain evidence="2 3">TAIHU98</strain>
    </source>
</reference>
<dbReference type="PANTHER" id="PTHR31331:SF1">
    <property type="entry name" value="CYSTEINE RICH SECRETORY PROTEIN LCCL DOMAIN CONTAINING 2"/>
    <property type="match status" value="1"/>
</dbReference>
<organism evidence="2 3">
    <name type="scientific">Microcystis aeruginosa TAIHU98</name>
    <dbReference type="NCBI Taxonomy" id="1134457"/>
    <lineage>
        <taxon>Bacteria</taxon>
        <taxon>Bacillati</taxon>
        <taxon>Cyanobacteriota</taxon>
        <taxon>Cyanophyceae</taxon>
        <taxon>Oscillatoriophycideae</taxon>
        <taxon>Chroococcales</taxon>
        <taxon>Microcystaceae</taxon>
        <taxon>Microcystis</taxon>
    </lineage>
</organism>
<gene>
    <name evidence="2" type="ORF">O53_3174</name>
</gene>
<evidence type="ECO:0000313" key="3">
    <source>
        <dbReference type="Proteomes" id="UP000010932"/>
    </source>
</evidence>
<dbReference type="PROSITE" id="PS50820">
    <property type="entry name" value="LCCL"/>
    <property type="match status" value="2"/>
</dbReference>
<proteinExistence type="predicted"/>
<dbReference type="InterPro" id="IPR051957">
    <property type="entry name" value="CRISP-LCCL_domain"/>
</dbReference>
<feature type="domain" description="LCCL" evidence="1">
    <location>
        <begin position="85"/>
        <end position="147"/>
    </location>
</feature>